<comment type="caution">
    <text evidence="6">The sequence shown here is derived from an EMBL/GenBank/DDBJ whole genome shotgun (WGS) entry which is preliminary data.</text>
</comment>
<organism evidence="6 7">
    <name type="scientific">Hevea brasiliensis</name>
    <name type="common">Para rubber tree</name>
    <name type="synonym">Siphonia brasiliensis</name>
    <dbReference type="NCBI Taxonomy" id="3981"/>
    <lineage>
        <taxon>Eukaryota</taxon>
        <taxon>Viridiplantae</taxon>
        <taxon>Streptophyta</taxon>
        <taxon>Embryophyta</taxon>
        <taxon>Tracheophyta</taxon>
        <taxon>Spermatophyta</taxon>
        <taxon>Magnoliopsida</taxon>
        <taxon>eudicotyledons</taxon>
        <taxon>Gunneridae</taxon>
        <taxon>Pentapetalae</taxon>
        <taxon>rosids</taxon>
        <taxon>fabids</taxon>
        <taxon>Malpighiales</taxon>
        <taxon>Euphorbiaceae</taxon>
        <taxon>Crotonoideae</taxon>
        <taxon>Micrandreae</taxon>
        <taxon>Hevea</taxon>
    </lineage>
</organism>
<dbReference type="SMART" id="SM00717">
    <property type="entry name" value="SANT"/>
    <property type="match status" value="1"/>
</dbReference>
<evidence type="ECO:0008006" key="8">
    <source>
        <dbReference type="Google" id="ProtNLM"/>
    </source>
</evidence>
<protein>
    <recommendedName>
        <fullName evidence="8">HTH myb-type domain-containing protein</fullName>
    </recommendedName>
</protein>
<dbReference type="Gene3D" id="1.10.246.220">
    <property type="match status" value="1"/>
</dbReference>
<dbReference type="EMBL" id="JARPOI010000006">
    <property type="protein sequence ID" value="KAJ9178083.1"/>
    <property type="molecule type" value="Genomic_DNA"/>
</dbReference>
<evidence type="ECO:0000256" key="1">
    <source>
        <dbReference type="ARBA" id="ARBA00004123"/>
    </source>
</evidence>
<feature type="domain" description="Myb-like" evidence="4">
    <location>
        <begin position="454"/>
        <end position="509"/>
    </location>
</feature>
<dbReference type="PROSITE" id="PS50090">
    <property type="entry name" value="MYB_LIKE"/>
    <property type="match status" value="1"/>
</dbReference>
<dbReference type="Proteomes" id="UP001174677">
    <property type="component" value="Chromosome 6"/>
</dbReference>
<comment type="subcellular location">
    <subcellularLocation>
        <location evidence="1">Nucleus</location>
    </subcellularLocation>
</comment>
<feature type="region of interest" description="Disordered" evidence="3">
    <location>
        <begin position="425"/>
        <end position="462"/>
    </location>
</feature>
<dbReference type="InterPro" id="IPR001005">
    <property type="entry name" value="SANT/Myb"/>
</dbReference>
<dbReference type="InterPro" id="IPR017930">
    <property type="entry name" value="Myb_dom"/>
</dbReference>
<sequence>MGTESKDALVDESASIFLYSHAEVDQDLSYLTTFEDEVTRLQQYLPEYKMDCFDGTIGFETFNSLKGFSIESFSCAFDYDHINFDGDALDLYLAQEGEETKGNSNRLQVTNKKVLLGDFRTDSACKETLGAEPADEAPNLSCGSCEKTSLGNVALKSHSPHFQERDCHAEISNLSSSSETVLESARDRDSLLLDKMTAQDLCQVFSRIFGCETSVKDKQWLKHRIAVGLQNRGELVDSLNLLESGETSKADEEKAVVLLNAALSGSASDLTDTLENQLISREKHVKRMRLASCNSLKSVSSPVREVGFCSVNKSNTADALVTQKQTHWPTGICTKGLQEQNSRYHHRKCRASYKNARDEFLNVKIQKQHCQKGIGTAQLSCQEESLKGSCVQVPLDLPVQIGESTKDNHLVNDFDNCKDNEVSVSDEDFDRETSSADSQISEDDSVTRRKRARKRKQHHRRWTPSEVMKLIEGVSKCGVGKWTHIKKLLFSSSSHRTSVNLKDKWRNLLKASNNEMQKKRKVEQGETQLSHQLSESIWCQVRELAVIYSYPRESKSKV</sequence>
<evidence type="ECO:0000313" key="7">
    <source>
        <dbReference type="Proteomes" id="UP001174677"/>
    </source>
</evidence>
<proteinExistence type="predicted"/>
<evidence type="ECO:0000256" key="3">
    <source>
        <dbReference type="SAM" id="MobiDB-lite"/>
    </source>
</evidence>
<feature type="domain" description="HTH myb-type" evidence="5">
    <location>
        <begin position="454"/>
        <end position="513"/>
    </location>
</feature>
<dbReference type="PROSITE" id="PS51294">
    <property type="entry name" value="HTH_MYB"/>
    <property type="match status" value="1"/>
</dbReference>
<dbReference type="PANTHER" id="PTHR47122">
    <property type="entry name" value="MYB-LIKE DNA-BINDING DOMAIN CONTAINING PROTEIN, EXPRESSED"/>
    <property type="match status" value="1"/>
</dbReference>
<accession>A0ABQ9MCQ6</accession>
<dbReference type="PANTHER" id="PTHR47122:SF8">
    <property type="entry name" value="MYB-LIKE DOMAIN-CONTAINING PROTEIN"/>
    <property type="match status" value="1"/>
</dbReference>
<dbReference type="InterPro" id="IPR009057">
    <property type="entry name" value="Homeodomain-like_sf"/>
</dbReference>
<dbReference type="Pfam" id="PF00249">
    <property type="entry name" value="Myb_DNA-binding"/>
    <property type="match status" value="1"/>
</dbReference>
<evidence type="ECO:0000313" key="6">
    <source>
        <dbReference type="EMBL" id="KAJ9178081.1"/>
    </source>
</evidence>
<keyword evidence="7" id="KW-1185">Reference proteome</keyword>
<keyword evidence="2" id="KW-0539">Nucleus</keyword>
<evidence type="ECO:0000256" key="2">
    <source>
        <dbReference type="ARBA" id="ARBA00023242"/>
    </source>
</evidence>
<dbReference type="CDD" id="cd11660">
    <property type="entry name" value="SANT_TRF"/>
    <property type="match status" value="1"/>
</dbReference>
<dbReference type="EMBL" id="JARPOI010000006">
    <property type="protein sequence ID" value="KAJ9178084.1"/>
    <property type="molecule type" value="Genomic_DNA"/>
</dbReference>
<evidence type="ECO:0000259" key="5">
    <source>
        <dbReference type="PROSITE" id="PS51294"/>
    </source>
</evidence>
<dbReference type="EMBL" id="JARPOI010000006">
    <property type="protein sequence ID" value="KAJ9178081.1"/>
    <property type="molecule type" value="Genomic_DNA"/>
</dbReference>
<reference evidence="6" key="1">
    <citation type="journal article" date="2023" name="Plant Biotechnol. J.">
        <title>Chromosome-level wild Hevea brasiliensis genome provides new tools for genomic-assisted breeding and valuable loci to elevate rubber yield.</title>
        <authorList>
            <person name="Cheng H."/>
            <person name="Song X."/>
            <person name="Hu Y."/>
            <person name="Wu T."/>
            <person name="Yang Q."/>
            <person name="An Z."/>
            <person name="Feng S."/>
            <person name="Deng Z."/>
            <person name="Wu W."/>
            <person name="Zeng X."/>
            <person name="Tu M."/>
            <person name="Wang X."/>
            <person name="Huang H."/>
        </authorList>
    </citation>
    <scope>NUCLEOTIDE SEQUENCE</scope>
    <source>
        <strain evidence="6">MT/VB/25A 57/8</strain>
    </source>
</reference>
<feature type="compositionally biased region" description="Basic residues" evidence="3">
    <location>
        <begin position="448"/>
        <end position="462"/>
    </location>
</feature>
<evidence type="ECO:0000259" key="4">
    <source>
        <dbReference type="PROSITE" id="PS50090"/>
    </source>
</evidence>
<name>A0ABQ9MCQ6_HEVBR</name>
<dbReference type="SUPFAM" id="SSF46689">
    <property type="entry name" value="Homeodomain-like"/>
    <property type="match status" value="1"/>
</dbReference>
<gene>
    <name evidence="6" type="ORF">P3X46_009996</name>
</gene>